<dbReference type="EMBL" id="UINC01220390">
    <property type="protein sequence ID" value="SVE48283.1"/>
    <property type="molecule type" value="Genomic_DNA"/>
</dbReference>
<protein>
    <submittedName>
        <fullName evidence="1">Uncharacterized protein</fullName>
    </submittedName>
</protein>
<evidence type="ECO:0000313" key="1">
    <source>
        <dbReference type="EMBL" id="SVE48283.1"/>
    </source>
</evidence>
<reference evidence="1" key="1">
    <citation type="submission" date="2018-05" db="EMBL/GenBank/DDBJ databases">
        <authorList>
            <person name="Lanie J.A."/>
            <person name="Ng W.-L."/>
            <person name="Kazmierczak K.M."/>
            <person name="Andrzejewski T.M."/>
            <person name="Davidsen T.M."/>
            <person name="Wayne K.J."/>
            <person name="Tettelin H."/>
            <person name="Glass J.I."/>
            <person name="Rusch D."/>
            <person name="Podicherti R."/>
            <person name="Tsui H.-C.T."/>
            <person name="Winkler M.E."/>
        </authorList>
    </citation>
    <scope>NUCLEOTIDE SEQUENCE</scope>
</reference>
<feature type="non-terminal residue" evidence="1">
    <location>
        <position position="35"/>
    </location>
</feature>
<sequence length="35" mass="4125">MQNFGCVQGNTAMQFWNYSTFELLKNSVFIYELEA</sequence>
<gene>
    <name evidence="1" type="ORF">METZ01_LOCUS501137</name>
</gene>
<organism evidence="1">
    <name type="scientific">marine metagenome</name>
    <dbReference type="NCBI Taxonomy" id="408172"/>
    <lineage>
        <taxon>unclassified sequences</taxon>
        <taxon>metagenomes</taxon>
        <taxon>ecological metagenomes</taxon>
    </lineage>
</organism>
<name>A0A383DVK7_9ZZZZ</name>
<dbReference type="AlphaFoldDB" id="A0A383DVK7"/>
<proteinExistence type="predicted"/>
<accession>A0A383DVK7</accession>